<dbReference type="Pfam" id="PF13243">
    <property type="entry name" value="SQHop_cyclase_C"/>
    <property type="match status" value="1"/>
</dbReference>
<dbReference type="InterPro" id="IPR050148">
    <property type="entry name" value="Terpene_synthase-like"/>
</dbReference>
<protein>
    <recommendedName>
        <fullName evidence="1">Squalene cyclase C-terminal domain-containing protein</fullName>
    </recommendedName>
</protein>
<dbReference type="Proteomes" id="UP001141259">
    <property type="component" value="Unassembled WGS sequence"/>
</dbReference>
<evidence type="ECO:0000313" key="2">
    <source>
        <dbReference type="EMBL" id="MCS7483590.1"/>
    </source>
</evidence>
<dbReference type="InterPro" id="IPR008930">
    <property type="entry name" value="Terpenoid_cyclase/PrenylTrfase"/>
</dbReference>
<dbReference type="RefSeq" id="WP_259629047.1">
    <property type="nucleotide sequence ID" value="NZ_JANYMP010000034.1"/>
</dbReference>
<sequence>MSRHDEIAELLDQVGPGRVTDSAYDTGWLARLGTVDAELSDGALEWLRRHQLPDGAWGAPHLDYHHDRLISTLSAATALARNGDPADRQRVERAAAVLPNDLKSLDDDAAGETIGFELLAPALLREARDLGVVGDEVDGALAALVAEREAKLARLPSGFVDNRSVLAHSAEMADADGRRLVDLVNLLSPNGSVGYSPAATAWYASVTADDTAIGYLLSVVGADGGVPNVGPIDVFENAWTLLNIGLTRFDRPEGTDRLLSIVEDTWTPGRGVSFGAGFRPEDGDDTAVASEVLCRAGREPDLEALSSYAGTEYFHCWPTERNPSVSTNVHMLGALRAAGLSDDDPLVRKAVGYLAVSQDGAGSWIDKWHVSPYYATAHAVLAGIGLRDDVFAGARDWLVRTQRADGSWGCYLPTAEETAYCLQALTAARRQGEPVPEEVLRRGYDWLVRHAAEPFPWLWIGKCLYAPDVVVRSAVLSALALVEEERES</sequence>
<comment type="caution">
    <text evidence="2">The sequence shown here is derived from an EMBL/GenBank/DDBJ whole genome shotgun (WGS) entry which is preliminary data.</text>
</comment>
<evidence type="ECO:0000313" key="3">
    <source>
        <dbReference type="Proteomes" id="UP001141259"/>
    </source>
</evidence>
<feature type="domain" description="Squalene cyclase C-terminal" evidence="1">
    <location>
        <begin position="323"/>
        <end position="451"/>
    </location>
</feature>
<dbReference type="PANTHER" id="PTHR31739:SF25">
    <property type="entry name" value="(E,E)-GERANYLLINALOOL SYNTHASE"/>
    <property type="match status" value="1"/>
</dbReference>
<reference evidence="2" key="1">
    <citation type="submission" date="2022-08" db="EMBL/GenBank/DDBJ databases">
        <authorList>
            <person name="Tistechok S."/>
            <person name="Samborskyy M."/>
            <person name="Roman I."/>
        </authorList>
    </citation>
    <scope>NUCLEOTIDE SEQUENCE</scope>
    <source>
        <strain evidence="2">DSM 103496</strain>
    </source>
</reference>
<dbReference type="SUPFAM" id="SSF48239">
    <property type="entry name" value="Terpenoid cyclases/Protein prenyltransferases"/>
    <property type="match status" value="2"/>
</dbReference>
<dbReference type="InterPro" id="IPR032696">
    <property type="entry name" value="SQ_cyclase_C"/>
</dbReference>
<dbReference type="PANTHER" id="PTHR31739">
    <property type="entry name" value="ENT-COPALYL DIPHOSPHATE SYNTHASE, CHLOROPLASTIC"/>
    <property type="match status" value="1"/>
</dbReference>
<dbReference type="AlphaFoldDB" id="A0A9X2VVR3"/>
<dbReference type="EMBL" id="JANYMP010000034">
    <property type="protein sequence ID" value="MCS7483590.1"/>
    <property type="molecule type" value="Genomic_DNA"/>
</dbReference>
<accession>A0A9X2VVR3</accession>
<name>A0A9X2VVR3_9PSEU</name>
<proteinExistence type="predicted"/>
<dbReference type="GO" id="GO:0016102">
    <property type="term" value="P:diterpenoid biosynthetic process"/>
    <property type="evidence" value="ECO:0007669"/>
    <property type="project" value="TreeGrafter"/>
</dbReference>
<keyword evidence="3" id="KW-1185">Reference proteome</keyword>
<dbReference type="Gene3D" id="1.50.10.20">
    <property type="match status" value="1"/>
</dbReference>
<dbReference type="GO" id="GO:0010333">
    <property type="term" value="F:terpene synthase activity"/>
    <property type="evidence" value="ECO:0007669"/>
    <property type="project" value="InterPro"/>
</dbReference>
<gene>
    <name evidence="2" type="ORF">NZH93_42690</name>
</gene>
<dbReference type="Gene3D" id="1.50.10.160">
    <property type="match status" value="1"/>
</dbReference>
<dbReference type="GO" id="GO:0000287">
    <property type="term" value="F:magnesium ion binding"/>
    <property type="evidence" value="ECO:0007669"/>
    <property type="project" value="TreeGrafter"/>
</dbReference>
<evidence type="ECO:0000259" key="1">
    <source>
        <dbReference type="Pfam" id="PF13243"/>
    </source>
</evidence>
<dbReference type="CDD" id="cd00688">
    <property type="entry name" value="ISOPREN_C2_like"/>
    <property type="match status" value="1"/>
</dbReference>
<organism evidence="2 3">
    <name type="scientific">Umezawaea endophytica</name>
    <dbReference type="NCBI Taxonomy" id="1654476"/>
    <lineage>
        <taxon>Bacteria</taxon>
        <taxon>Bacillati</taxon>
        <taxon>Actinomycetota</taxon>
        <taxon>Actinomycetes</taxon>
        <taxon>Pseudonocardiales</taxon>
        <taxon>Pseudonocardiaceae</taxon>
        <taxon>Umezawaea</taxon>
    </lineage>
</organism>